<feature type="region of interest" description="Disordered" evidence="1">
    <location>
        <begin position="978"/>
        <end position="1004"/>
    </location>
</feature>
<evidence type="ECO:0000313" key="2">
    <source>
        <dbReference type="EMBL" id="KAJ8869155.1"/>
    </source>
</evidence>
<organism evidence="2 3">
    <name type="scientific">Dryococelus australis</name>
    <dbReference type="NCBI Taxonomy" id="614101"/>
    <lineage>
        <taxon>Eukaryota</taxon>
        <taxon>Metazoa</taxon>
        <taxon>Ecdysozoa</taxon>
        <taxon>Arthropoda</taxon>
        <taxon>Hexapoda</taxon>
        <taxon>Insecta</taxon>
        <taxon>Pterygota</taxon>
        <taxon>Neoptera</taxon>
        <taxon>Polyneoptera</taxon>
        <taxon>Phasmatodea</taxon>
        <taxon>Verophasmatodea</taxon>
        <taxon>Anareolatae</taxon>
        <taxon>Phasmatidae</taxon>
        <taxon>Eurycanthinae</taxon>
        <taxon>Dryococelus</taxon>
    </lineage>
</organism>
<evidence type="ECO:0000256" key="1">
    <source>
        <dbReference type="SAM" id="MobiDB-lite"/>
    </source>
</evidence>
<sequence>MQRTEESSLQTARLPPRRALLDSRRGSSPDFHMCESCRAMALVGGFSRRSAASPAPCIPTLLHSNLISGSQDLDVECRQNLKDDDLRPPESVFCDVIMTQGLRHGFEITHHADILLLSGADNHSNEIDVHRSKHERGRPCWKTTTSPTLFYSRAARTCPIVRATPGHAKQQIPTHLHVSHFKSAVIPGLSRCGRDKCLVGREIYIRVLFALIQTRATHISKLTPWCLSDTHYSIKERTLKKLTRVYSFTSDMLQKRWNHGRYAVRVKKLFTVNSLHLSYAMPSRPFTPRTPHPRSSHNHPSSPVLNFALRTQLRTPHSARWPLPKTAGRWTAAIFIGSGRRRGCDASQVSPLSVIPWLPPVRGVKVASTLARIHLANPITVRRGATANEHTADAPIYSGLRSLAYSTGKYPIGNPPTSGIVGRDWHMRISGVTRPEIEPGSPWWEASSLTTTPPRLLVPLASWEWRWLVCKHARVREVIHEAGGLIGPDTRCLPSSRQKAHSAAGKGAWHIARGDKQQLYGDDFTAHSLCVCARRSLSFQPRPVAENRVCNKGDTATHIKCAIASNARSTMHGYHLLPCIPQWPRKRTSTNRIPDSLLAARIHGHGRVGRCPEFLRVYPYVIRVHMRLIVDCVTCSAYVMRIRLRVIVEGAYNPAVFSSHCHFGITGVIGSRVLSLTTILLAHVTSGTPTARNNVPYWLVVGQRDGELILTHSSVLYRVKGFTAKLHSSWSQVHHFTTFYSHLLSAKIFTSLLDSNILCTCSLPLATARLPPRRSGFKPRPGHSGFSHVGIVPTDAVVRRVFSGFSCSPPSPFNSGAAPYSPQSPSSALKTTLLRTVKISSLTHITFAPRRLPSYEETKRFPGMIDFNTLQAYKQFSFPHWRRAYNRVFLYTEVKALHGKSCLRSTCMRCVYSSAICTTNIAMNPGHLTDASAFVQRPRRYRAQSVPRGEEARLVTGRLESAEIRAVEVSRADAGEVREIPKPTDQHRPTRYPRPKIRERPHRESNPVRIATRANRFRCLAESSRIFACRNRAGQCRWSAGFLGDLPFSPAFISSPDLGYSVTRSCRERNPGSAGRCGRCTSCPCGGSRGLEAAVPVGDRPLRRCCLLEPAIWRSQADAAVVASRPTTCRTHWLSLSCVQLLHRVVGITEARPLRTAIKLVGKMASPASNIAVREPVWNLLRKIGRVQLPNLVRNLPVQGGKCNDGCRTSPYTGHYGGPCTSFHGIWYPNLMKFFLYTGKLRPRCTARTNRKVFRKRGRGKGTVDDRSPEQPAGDPTRRSGRRVPGEAMASATPNPLPSETHVPFLHSRTFSFLPQLSFSIQESIYYHSEYLNRHQHESDLNLPLWAQGCVGAFLPTSLAEGISKGKREFLNIETQSLGPSDLKESTGLPPGATNMIAHDSSLAWECLPPQTELTLLFDPATRNEATRMRMPLNIAGHQEPFINTPVERSVDKFDSRRSRRGENSKQLATVDGITQLFTDT</sequence>
<feature type="region of interest" description="Disordered" evidence="1">
    <location>
        <begin position="1248"/>
        <end position="1299"/>
    </location>
</feature>
<gene>
    <name evidence="2" type="ORF">PR048_030723</name>
</gene>
<protein>
    <submittedName>
        <fullName evidence="2">Uncharacterized protein</fullName>
    </submittedName>
</protein>
<evidence type="ECO:0000313" key="3">
    <source>
        <dbReference type="Proteomes" id="UP001159363"/>
    </source>
</evidence>
<feature type="compositionally biased region" description="Basic residues" evidence="1">
    <location>
        <begin position="1248"/>
        <end position="1260"/>
    </location>
</feature>
<accession>A0ABQ9G9Q0</accession>
<keyword evidence="3" id="KW-1185">Reference proteome</keyword>
<name>A0ABQ9G9Q0_9NEOP</name>
<dbReference type="EMBL" id="JARBHB010000014">
    <property type="protein sequence ID" value="KAJ8869155.1"/>
    <property type="molecule type" value="Genomic_DNA"/>
</dbReference>
<reference evidence="2 3" key="1">
    <citation type="submission" date="2023-02" db="EMBL/GenBank/DDBJ databases">
        <title>LHISI_Scaffold_Assembly.</title>
        <authorList>
            <person name="Stuart O.P."/>
            <person name="Cleave R."/>
            <person name="Magrath M.J.L."/>
            <person name="Mikheyev A.S."/>
        </authorList>
    </citation>
    <scope>NUCLEOTIDE SEQUENCE [LARGE SCALE GENOMIC DNA]</scope>
    <source>
        <strain evidence="2">Daus_M_001</strain>
        <tissue evidence="2">Leg muscle</tissue>
    </source>
</reference>
<proteinExistence type="predicted"/>
<feature type="compositionally biased region" description="Basic and acidic residues" evidence="1">
    <location>
        <begin position="978"/>
        <end position="988"/>
    </location>
</feature>
<feature type="region of interest" description="Disordered" evidence="1">
    <location>
        <begin position="1"/>
        <end position="27"/>
    </location>
</feature>
<dbReference type="Proteomes" id="UP001159363">
    <property type="component" value="Chromosome 13"/>
</dbReference>
<comment type="caution">
    <text evidence="2">The sequence shown here is derived from an EMBL/GenBank/DDBJ whole genome shotgun (WGS) entry which is preliminary data.</text>
</comment>